<evidence type="ECO:0000313" key="4">
    <source>
        <dbReference type="Proteomes" id="UP000471298"/>
    </source>
</evidence>
<gene>
    <name evidence="3" type="ORF">GCU85_05840</name>
</gene>
<sequence length="291" mass="31981">MKKSIVLMLLSGLLAACSSNQHATHETSSRNGKASVETLMNAINSRDAAAAEAILHPDYEQHNPFIADKAEGLLNLFPVIEAQNIQVSTVLLLEDGEYTVALNQWHNAEAFGHGCNEMVAFDFFSVNTDGRLAGHWDAMQCESEPNASGRRLTDGITAITDLDQTEANKSKLKQAFDIFINGTLEEAGAALQTYFHPDYKQHNPDAADGIEGFFAAQMSGKVKPRWVFEKQHIVVGEGNYVLSIAEGQHLGVHSIFYDLVRFENGKIAEHWDVIQAIPTEGLANDNTMFGF</sequence>
<dbReference type="InterPro" id="IPR037401">
    <property type="entry name" value="SnoaL-like"/>
</dbReference>
<accession>A0A6N7EUL2</accession>
<evidence type="ECO:0000259" key="2">
    <source>
        <dbReference type="Pfam" id="PF12680"/>
    </source>
</evidence>
<protein>
    <recommendedName>
        <fullName evidence="2">SnoaL-like domain-containing protein</fullName>
    </recommendedName>
</protein>
<evidence type="ECO:0000313" key="3">
    <source>
        <dbReference type="EMBL" id="MPV86251.1"/>
    </source>
</evidence>
<keyword evidence="1" id="KW-0732">Signal</keyword>
<dbReference type="InterPro" id="IPR032710">
    <property type="entry name" value="NTF2-like_dom_sf"/>
</dbReference>
<comment type="caution">
    <text evidence="3">The sequence shown here is derived from an EMBL/GenBank/DDBJ whole genome shotgun (WGS) entry which is preliminary data.</text>
</comment>
<dbReference type="EMBL" id="WHNW01000005">
    <property type="protein sequence ID" value="MPV86251.1"/>
    <property type="molecule type" value="Genomic_DNA"/>
</dbReference>
<name>A0A6N7EUL2_9GAMM</name>
<dbReference type="InParanoid" id="A0A6N7EUL2"/>
<keyword evidence="4" id="KW-1185">Reference proteome</keyword>
<proteinExistence type="predicted"/>
<organism evidence="3 4">
    <name type="scientific">Ostreibacterium oceani</name>
    <dbReference type="NCBI Taxonomy" id="2654998"/>
    <lineage>
        <taxon>Bacteria</taxon>
        <taxon>Pseudomonadati</taxon>
        <taxon>Pseudomonadota</taxon>
        <taxon>Gammaproteobacteria</taxon>
        <taxon>Cardiobacteriales</taxon>
        <taxon>Ostreibacteriaceae</taxon>
        <taxon>Ostreibacterium</taxon>
    </lineage>
</organism>
<feature type="chain" id="PRO_5026874667" description="SnoaL-like domain-containing protein" evidence="1">
    <location>
        <begin position="24"/>
        <end position="291"/>
    </location>
</feature>
<dbReference type="PROSITE" id="PS51257">
    <property type="entry name" value="PROKAR_LIPOPROTEIN"/>
    <property type="match status" value="1"/>
</dbReference>
<dbReference type="RefSeq" id="WP_152810251.1">
    <property type="nucleotide sequence ID" value="NZ_WHNW01000005.1"/>
</dbReference>
<dbReference type="SUPFAM" id="SSF54427">
    <property type="entry name" value="NTF2-like"/>
    <property type="match status" value="2"/>
</dbReference>
<dbReference type="Proteomes" id="UP000471298">
    <property type="component" value="Unassembled WGS sequence"/>
</dbReference>
<dbReference type="Pfam" id="PF12680">
    <property type="entry name" value="SnoaL_2"/>
    <property type="match status" value="1"/>
</dbReference>
<dbReference type="Gene3D" id="3.10.450.50">
    <property type="match status" value="2"/>
</dbReference>
<feature type="domain" description="SnoaL-like" evidence="2">
    <location>
        <begin position="189"/>
        <end position="270"/>
    </location>
</feature>
<dbReference type="AlphaFoldDB" id="A0A6N7EUL2"/>
<reference evidence="3 4" key="1">
    <citation type="submission" date="2019-10" db="EMBL/GenBank/DDBJ databases">
        <title>Cardiobacteriales fam. a chemoheterotrophic member of the order Cardiobacteriales, and proposal of Cardiobacteriales fam. nov.</title>
        <authorList>
            <person name="Wang C."/>
        </authorList>
    </citation>
    <scope>NUCLEOTIDE SEQUENCE [LARGE SCALE GENOMIC DNA]</scope>
    <source>
        <strain evidence="3 4">ML27</strain>
    </source>
</reference>
<feature type="signal peptide" evidence="1">
    <location>
        <begin position="1"/>
        <end position="23"/>
    </location>
</feature>
<evidence type="ECO:0000256" key="1">
    <source>
        <dbReference type="SAM" id="SignalP"/>
    </source>
</evidence>